<feature type="domain" description="Lipopolysaccharide assembly protein A" evidence="7">
    <location>
        <begin position="2"/>
        <end position="61"/>
    </location>
</feature>
<keyword evidence="2 6" id="KW-0812">Transmembrane</keyword>
<dbReference type="Proteomes" id="UP000034231">
    <property type="component" value="Unassembled WGS sequence"/>
</dbReference>
<evidence type="ECO:0000256" key="3">
    <source>
        <dbReference type="ARBA" id="ARBA00022989"/>
    </source>
</evidence>
<sequence>MPVSINLGFIAFSDVPLFYVIAGALIIGLVLSYLVYRIQAISTFFEVRRKNNEIKKSKEEILELTKRVHQLELEKEKMKNGSEDLKPTDQNAL</sequence>
<evidence type="ECO:0000256" key="6">
    <source>
        <dbReference type="SAM" id="Phobius"/>
    </source>
</evidence>
<dbReference type="GO" id="GO:0005886">
    <property type="term" value="C:plasma membrane"/>
    <property type="evidence" value="ECO:0007669"/>
    <property type="project" value="InterPro"/>
</dbReference>
<proteinExistence type="predicted"/>
<feature type="region of interest" description="Disordered" evidence="5">
    <location>
        <begin position="74"/>
        <end position="93"/>
    </location>
</feature>
<dbReference type="EMBL" id="LBTX01000012">
    <property type="protein sequence ID" value="KKQ49621.1"/>
    <property type="molecule type" value="Genomic_DNA"/>
</dbReference>
<evidence type="ECO:0000256" key="2">
    <source>
        <dbReference type="ARBA" id="ARBA00022692"/>
    </source>
</evidence>
<keyword evidence="4 6" id="KW-0472">Membrane</keyword>
<feature type="compositionally biased region" description="Basic and acidic residues" evidence="5">
    <location>
        <begin position="74"/>
        <end position="87"/>
    </location>
</feature>
<feature type="transmembrane region" description="Helical" evidence="6">
    <location>
        <begin position="17"/>
        <end position="36"/>
    </location>
</feature>
<evidence type="ECO:0000256" key="4">
    <source>
        <dbReference type="ARBA" id="ARBA00023136"/>
    </source>
</evidence>
<gene>
    <name evidence="8" type="ORF">US68_C0012G0016</name>
</gene>
<dbReference type="InterPro" id="IPR010445">
    <property type="entry name" value="LapA_dom"/>
</dbReference>
<organism evidence="8 9">
    <name type="scientific">Candidatus Shapirobacteria bacterium GW2011_GWE1_38_10</name>
    <dbReference type="NCBI Taxonomy" id="1618488"/>
    <lineage>
        <taxon>Bacteria</taxon>
        <taxon>Candidatus Shapironibacteriota</taxon>
    </lineage>
</organism>
<dbReference type="AlphaFoldDB" id="A0A0G0LAG9"/>
<dbReference type="Pfam" id="PF06305">
    <property type="entry name" value="LapA_dom"/>
    <property type="match status" value="1"/>
</dbReference>
<evidence type="ECO:0000313" key="8">
    <source>
        <dbReference type="EMBL" id="KKQ49621.1"/>
    </source>
</evidence>
<keyword evidence="3 6" id="KW-1133">Transmembrane helix</keyword>
<evidence type="ECO:0000259" key="7">
    <source>
        <dbReference type="Pfam" id="PF06305"/>
    </source>
</evidence>
<evidence type="ECO:0000313" key="9">
    <source>
        <dbReference type="Proteomes" id="UP000034231"/>
    </source>
</evidence>
<protein>
    <recommendedName>
        <fullName evidence="7">Lipopolysaccharide assembly protein A domain-containing protein</fullName>
    </recommendedName>
</protein>
<evidence type="ECO:0000256" key="1">
    <source>
        <dbReference type="ARBA" id="ARBA00022475"/>
    </source>
</evidence>
<keyword evidence="1" id="KW-1003">Cell membrane</keyword>
<comment type="caution">
    <text evidence="8">The sequence shown here is derived from an EMBL/GenBank/DDBJ whole genome shotgun (WGS) entry which is preliminary data.</text>
</comment>
<reference evidence="8 9" key="1">
    <citation type="journal article" date="2015" name="Nature">
        <title>rRNA introns, odd ribosomes, and small enigmatic genomes across a large radiation of phyla.</title>
        <authorList>
            <person name="Brown C.T."/>
            <person name="Hug L.A."/>
            <person name="Thomas B.C."/>
            <person name="Sharon I."/>
            <person name="Castelle C.J."/>
            <person name="Singh A."/>
            <person name="Wilkins M.J."/>
            <person name="Williams K.H."/>
            <person name="Banfield J.F."/>
        </authorList>
    </citation>
    <scope>NUCLEOTIDE SEQUENCE [LARGE SCALE GENOMIC DNA]</scope>
</reference>
<accession>A0A0G0LAG9</accession>
<name>A0A0G0LAG9_9BACT</name>
<evidence type="ECO:0000256" key="5">
    <source>
        <dbReference type="SAM" id="MobiDB-lite"/>
    </source>
</evidence>